<sequence>INHEPTLITASINPNEEFQSSYSNFGTPHINNSITTILSFGTTEPFISQVQTLGDQNIALIDPHESSFRTTESFINHEPTLITASINPYEEFQSSYSNFGTSHIYNSITTIPSFRIAEAFIDQELTPNHQNTTPINIYETTAEEFQSPCSNFETSHIFNHITSFGTTELFNVQGQTLNDQNITSINPYESSFRTTEAFINHEPTPIITSINPYEEF</sequence>
<keyword evidence="2" id="KW-1185">Reference proteome</keyword>
<dbReference type="Proteomes" id="UP000789405">
    <property type="component" value="Unassembled WGS sequence"/>
</dbReference>
<evidence type="ECO:0000313" key="1">
    <source>
        <dbReference type="EMBL" id="CAG8738118.1"/>
    </source>
</evidence>
<dbReference type="AlphaFoldDB" id="A0A9N9IJA4"/>
<accession>A0A9N9IJA4</accession>
<feature type="non-terminal residue" evidence="1">
    <location>
        <position position="1"/>
    </location>
</feature>
<dbReference type="EMBL" id="CAJVPY010013040">
    <property type="protein sequence ID" value="CAG8738118.1"/>
    <property type="molecule type" value="Genomic_DNA"/>
</dbReference>
<evidence type="ECO:0000313" key="2">
    <source>
        <dbReference type="Proteomes" id="UP000789405"/>
    </source>
</evidence>
<organism evidence="1 2">
    <name type="scientific">Dentiscutata erythropus</name>
    <dbReference type="NCBI Taxonomy" id="1348616"/>
    <lineage>
        <taxon>Eukaryota</taxon>
        <taxon>Fungi</taxon>
        <taxon>Fungi incertae sedis</taxon>
        <taxon>Mucoromycota</taxon>
        <taxon>Glomeromycotina</taxon>
        <taxon>Glomeromycetes</taxon>
        <taxon>Diversisporales</taxon>
        <taxon>Gigasporaceae</taxon>
        <taxon>Dentiscutata</taxon>
    </lineage>
</organism>
<gene>
    <name evidence="1" type="ORF">DERYTH_LOCUS15748</name>
</gene>
<reference evidence="1" key="1">
    <citation type="submission" date="2021-06" db="EMBL/GenBank/DDBJ databases">
        <authorList>
            <person name="Kallberg Y."/>
            <person name="Tangrot J."/>
            <person name="Rosling A."/>
        </authorList>
    </citation>
    <scope>NUCLEOTIDE SEQUENCE</scope>
    <source>
        <strain evidence="1">MA453B</strain>
    </source>
</reference>
<comment type="caution">
    <text evidence="1">The sequence shown here is derived from an EMBL/GenBank/DDBJ whole genome shotgun (WGS) entry which is preliminary data.</text>
</comment>
<proteinExistence type="predicted"/>
<name>A0A9N9IJA4_9GLOM</name>
<protein>
    <submittedName>
        <fullName evidence="1">11370_t:CDS:1</fullName>
    </submittedName>
</protein>
<dbReference type="OrthoDB" id="2423024at2759"/>